<dbReference type="RefSeq" id="WP_092147289.1">
    <property type="nucleotide sequence ID" value="NZ_LT629700.1"/>
</dbReference>
<dbReference type="CDD" id="cd19071">
    <property type="entry name" value="AKR_AKR1-5-like"/>
    <property type="match status" value="1"/>
</dbReference>
<reference evidence="9" key="1">
    <citation type="submission" date="2016-10" db="EMBL/GenBank/DDBJ databases">
        <authorList>
            <person name="Varghese N."/>
            <person name="Submissions S."/>
        </authorList>
    </citation>
    <scope>NUCLEOTIDE SEQUENCE [LARGE SCALE GENOMIC DNA]</scope>
    <source>
        <strain evidence="9">DSM 20632</strain>
    </source>
</reference>
<dbReference type="SUPFAM" id="SSF51430">
    <property type="entry name" value="NAD(P)-linked oxidoreductase"/>
    <property type="match status" value="1"/>
</dbReference>
<evidence type="ECO:0000259" key="7">
    <source>
        <dbReference type="Pfam" id="PF00248"/>
    </source>
</evidence>
<feature type="domain" description="NADP-dependent oxidoreductase" evidence="7">
    <location>
        <begin position="20"/>
        <end position="264"/>
    </location>
</feature>
<evidence type="ECO:0000256" key="5">
    <source>
        <dbReference type="PIRSR" id="PIRSR000097-2"/>
    </source>
</evidence>
<dbReference type="PIRSF" id="PIRSF000097">
    <property type="entry name" value="AKR"/>
    <property type="match status" value="1"/>
</dbReference>
<dbReference type="PANTHER" id="PTHR43827:SF3">
    <property type="entry name" value="NADP-DEPENDENT OXIDOREDUCTASE DOMAIN-CONTAINING PROTEIN"/>
    <property type="match status" value="1"/>
</dbReference>
<evidence type="ECO:0000256" key="6">
    <source>
        <dbReference type="PIRSR" id="PIRSR000097-3"/>
    </source>
</evidence>
<comment type="similarity">
    <text evidence="1">Belongs to the aldo/keto reductase family.</text>
</comment>
<evidence type="ECO:0000256" key="4">
    <source>
        <dbReference type="PIRSR" id="PIRSR000097-1"/>
    </source>
</evidence>
<keyword evidence="3" id="KW-0560">Oxidoreductase</keyword>
<sequence length="281" mass="31145">MDTNTVKTVALSNGIEMPLLGLGTYKLTVAETENIVRTAIELGYRHIDTAAFYGNEEEVGRAINAAISAGDVTREELIVTTKLWNDDQDRVEDAFHESLTRLDLDYIDIFLVHWPWAQRGLYVEAFKRIAKLSEAGKLRAAGVANFYPEVLDRIITETGVAPVLNQVELHAGFTQPELRAYHREHGILTEAWAPLARGKNFDEPEIRAVADAHGATPAQVSLAYLMQLGCSVIPKTANPQRLVENFGGARIELTQEDVDTLDRVAGGRMYADPREFPGDVK</sequence>
<dbReference type="EMBL" id="LT629700">
    <property type="protein sequence ID" value="SDL58975.1"/>
    <property type="molecule type" value="Genomic_DNA"/>
</dbReference>
<dbReference type="Pfam" id="PF00248">
    <property type="entry name" value="Aldo_ket_red"/>
    <property type="match status" value="1"/>
</dbReference>
<proteinExistence type="inferred from homology"/>
<evidence type="ECO:0000313" key="8">
    <source>
        <dbReference type="EMBL" id="SDL58975.1"/>
    </source>
</evidence>
<dbReference type="AlphaFoldDB" id="A0A1G9LBR5"/>
<gene>
    <name evidence="8" type="ORF">SAMN04488535_0083</name>
</gene>
<dbReference type="OrthoDB" id="9804790at2"/>
<accession>A0A1G9LBR5</accession>
<evidence type="ECO:0000256" key="1">
    <source>
        <dbReference type="ARBA" id="ARBA00007905"/>
    </source>
</evidence>
<dbReference type="InterPro" id="IPR036812">
    <property type="entry name" value="NAD(P)_OxRdtase_dom_sf"/>
</dbReference>
<feature type="site" description="Lowers pKa of active site Tyr" evidence="6">
    <location>
        <position position="82"/>
    </location>
</feature>
<dbReference type="InterPro" id="IPR023210">
    <property type="entry name" value="NADP_OxRdtase_dom"/>
</dbReference>
<dbReference type="Gene3D" id="3.20.20.100">
    <property type="entry name" value="NADP-dependent oxidoreductase domain"/>
    <property type="match status" value="1"/>
</dbReference>
<organism evidence="8 9">
    <name type="scientific">Corynebacterium mycetoides</name>
    <dbReference type="NCBI Taxonomy" id="38302"/>
    <lineage>
        <taxon>Bacteria</taxon>
        <taxon>Bacillati</taxon>
        <taxon>Actinomycetota</taxon>
        <taxon>Actinomycetes</taxon>
        <taxon>Mycobacteriales</taxon>
        <taxon>Corynebacteriaceae</taxon>
        <taxon>Corynebacterium</taxon>
    </lineage>
</organism>
<evidence type="ECO:0000313" key="9">
    <source>
        <dbReference type="Proteomes" id="UP000199350"/>
    </source>
</evidence>
<dbReference type="PANTHER" id="PTHR43827">
    <property type="entry name" value="2,5-DIKETO-D-GLUCONIC ACID REDUCTASE"/>
    <property type="match status" value="1"/>
</dbReference>
<dbReference type="FunFam" id="3.20.20.100:FF:000002">
    <property type="entry name" value="2,5-diketo-D-gluconic acid reductase A"/>
    <property type="match status" value="1"/>
</dbReference>
<dbReference type="GO" id="GO:0016616">
    <property type="term" value="F:oxidoreductase activity, acting on the CH-OH group of donors, NAD or NADP as acceptor"/>
    <property type="evidence" value="ECO:0007669"/>
    <property type="project" value="UniProtKB-ARBA"/>
</dbReference>
<protein>
    <submittedName>
        <fullName evidence="8">2,5-diketo-D-gluconate reductase A</fullName>
    </submittedName>
</protein>
<dbReference type="InterPro" id="IPR018170">
    <property type="entry name" value="Aldo/ket_reductase_CS"/>
</dbReference>
<keyword evidence="9" id="KW-1185">Reference proteome</keyword>
<dbReference type="InterPro" id="IPR020471">
    <property type="entry name" value="AKR"/>
</dbReference>
<dbReference type="STRING" id="38302.SAMN04488535_0083"/>
<dbReference type="PRINTS" id="PR00069">
    <property type="entry name" value="ALDKETRDTASE"/>
</dbReference>
<feature type="active site" description="Proton donor" evidence="4">
    <location>
        <position position="53"/>
    </location>
</feature>
<name>A0A1G9LBR5_9CORY</name>
<evidence type="ECO:0000256" key="3">
    <source>
        <dbReference type="ARBA" id="ARBA00023002"/>
    </source>
</evidence>
<feature type="binding site" evidence="5">
    <location>
        <position position="113"/>
    </location>
    <ligand>
        <name>substrate</name>
    </ligand>
</feature>
<dbReference type="PROSITE" id="PS00798">
    <property type="entry name" value="ALDOKETO_REDUCTASE_1"/>
    <property type="match status" value="1"/>
</dbReference>
<evidence type="ECO:0000256" key="2">
    <source>
        <dbReference type="ARBA" id="ARBA00022857"/>
    </source>
</evidence>
<dbReference type="Proteomes" id="UP000199350">
    <property type="component" value="Chromosome I"/>
</dbReference>
<keyword evidence="2" id="KW-0521">NADP</keyword>